<dbReference type="InterPro" id="IPR017972">
    <property type="entry name" value="Cyt_P450_CS"/>
</dbReference>
<dbReference type="Gene3D" id="1.10.630.10">
    <property type="entry name" value="Cytochrome P450"/>
    <property type="match status" value="1"/>
</dbReference>
<keyword evidence="5 11" id="KW-0479">Metal-binding</keyword>
<evidence type="ECO:0000256" key="5">
    <source>
        <dbReference type="ARBA" id="ARBA00022723"/>
    </source>
</evidence>
<keyword evidence="8 11" id="KW-0408">Iron</keyword>
<dbReference type="GO" id="GO:0020037">
    <property type="term" value="F:heme binding"/>
    <property type="evidence" value="ECO:0007669"/>
    <property type="project" value="InterPro"/>
</dbReference>
<dbReference type="GO" id="GO:0005506">
    <property type="term" value="F:iron ion binding"/>
    <property type="evidence" value="ECO:0007669"/>
    <property type="project" value="InterPro"/>
</dbReference>
<reference evidence="14" key="1">
    <citation type="journal article" date="2023" name="Plant J.">
        <title>The genome of the king protea, Protea cynaroides.</title>
        <authorList>
            <person name="Chang J."/>
            <person name="Duong T.A."/>
            <person name="Schoeman C."/>
            <person name="Ma X."/>
            <person name="Roodt D."/>
            <person name="Barker N."/>
            <person name="Li Z."/>
            <person name="Van de Peer Y."/>
            <person name="Mizrachi E."/>
        </authorList>
    </citation>
    <scope>NUCLEOTIDE SEQUENCE</scope>
    <source>
        <tissue evidence="14">Young leaves</tissue>
    </source>
</reference>
<evidence type="ECO:0000256" key="2">
    <source>
        <dbReference type="ARBA" id="ARBA00010617"/>
    </source>
</evidence>
<evidence type="ECO:0000256" key="9">
    <source>
        <dbReference type="ARBA" id="ARBA00023033"/>
    </source>
</evidence>
<dbReference type="Pfam" id="PF00067">
    <property type="entry name" value="p450"/>
    <property type="match status" value="1"/>
</dbReference>
<dbReference type="OrthoDB" id="1470350at2759"/>
<sequence>MNLLSALIFFFILLLLWVIVRFVYYVVWVPWRIQLHFQKQGIRGPGYRWIFGNTAEIHGLIAEAQAKIMSFNHEIEHKVVPLYHKWSAIYGKTFLYWFGWRAQLAISDPEMIKEVLINTSGSFVKVPLDPQSKQLTGNGLPRLEGETWVRHRKISTQAFTLERVKGWVPEIVASTLKMLEQWEKKRDGREEFEIDVQKEMHNLTADIISRTAFGSSYSQGKHIFQLQEQQTHLVSQSLGSVYLPGFRFLPTKKNRTRWALDKEIRESLRRLIKINSETNENSKNLLGLMMFASKNQEEGLGVEEIIDECKTFYFAGKETSANHLTWALLLLALHQEWQCKAREEIDRVCGATGLPIAENLSELKMVHMILNETLRLYPPAVVMMRQTNKDVKLGSLSIPAYTQLYLAMTAVHHDVQLWGEDANNFNPLRFKDQRKHLASFFPFGLGPKICVGQNLAVIETKIVLAVLIRKFSFIVSPSYVHAPMQFLTMQPQYGAQILFRKI</sequence>
<evidence type="ECO:0000313" key="15">
    <source>
        <dbReference type="Proteomes" id="UP001141806"/>
    </source>
</evidence>
<evidence type="ECO:0008006" key="16">
    <source>
        <dbReference type="Google" id="ProtNLM"/>
    </source>
</evidence>
<keyword evidence="9 12" id="KW-0503">Monooxygenase</keyword>
<keyword evidence="7 12" id="KW-0560">Oxidoreductase</keyword>
<dbReference type="SUPFAM" id="SSF48264">
    <property type="entry name" value="Cytochrome P450"/>
    <property type="match status" value="1"/>
</dbReference>
<comment type="subcellular location">
    <subcellularLocation>
        <location evidence="1">Membrane</location>
    </subcellularLocation>
</comment>
<dbReference type="GO" id="GO:0016705">
    <property type="term" value="F:oxidoreductase activity, acting on paired donors, with incorporation or reduction of molecular oxygen"/>
    <property type="evidence" value="ECO:0007669"/>
    <property type="project" value="InterPro"/>
</dbReference>
<evidence type="ECO:0000256" key="10">
    <source>
        <dbReference type="ARBA" id="ARBA00023136"/>
    </source>
</evidence>
<dbReference type="GO" id="GO:0004497">
    <property type="term" value="F:monooxygenase activity"/>
    <property type="evidence" value="ECO:0007669"/>
    <property type="project" value="UniProtKB-KW"/>
</dbReference>
<gene>
    <name evidence="14" type="ORF">NE237_017668</name>
</gene>
<dbReference type="EMBL" id="JAMYWD010000007">
    <property type="protein sequence ID" value="KAJ4965819.1"/>
    <property type="molecule type" value="Genomic_DNA"/>
</dbReference>
<evidence type="ECO:0000256" key="3">
    <source>
        <dbReference type="ARBA" id="ARBA00022617"/>
    </source>
</evidence>
<dbReference type="AlphaFoldDB" id="A0A9Q0QNF7"/>
<dbReference type="InterPro" id="IPR050665">
    <property type="entry name" value="Cytochrome_P450_Monooxygen"/>
</dbReference>
<organism evidence="14 15">
    <name type="scientific">Protea cynaroides</name>
    <dbReference type="NCBI Taxonomy" id="273540"/>
    <lineage>
        <taxon>Eukaryota</taxon>
        <taxon>Viridiplantae</taxon>
        <taxon>Streptophyta</taxon>
        <taxon>Embryophyta</taxon>
        <taxon>Tracheophyta</taxon>
        <taxon>Spermatophyta</taxon>
        <taxon>Magnoliopsida</taxon>
        <taxon>Proteales</taxon>
        <taxon>Proteaceae</taxon>
        <taxon>Protea</taxon>
    </lineage>
</organism>
<protein>
    <recommendedName>
        <fullName evidence="16">Cytochrome P450</fullName>
    </recommendedName>
</protein>
<dbReference type="PRINTS" id="PR00385">
    <property type="entry name" value="P450"/>
</dbReference>
<dbReference type="Proteomes" id="UP001141806">
    <property type="component" value="Unassembled WGS sequence"/>
</dbReference>
<feature type="transmembrane region" description="Helical" evidence="13">
    <location>
        <begin position="6"/>
        <end position="29"/>
    </location>
</feature>
<keyword evidence="10 13" id="KW-0472">Membrane</keyword>
<keyword evidence="15" id="KW-1185">Reference proteome</keyword>
<comment type="caution">
    <text evidence="14">The sequence shown here is derived from an EMBL/GenBank/DDBJ whole genome shotgun (WGS) entry which is preliminary data.</text>
</comment>
<evidence type="ECO:0000256" key="1">
    <source>
        <dbReference type="ARBA" id="ARBA00004370"/>
    </source>
</evidence>
<dbReference type="FunFam" id="1.10.630.10:FF:000029">
    <property type="entry name" value="Cytochrome P450 734A1"/>
    <property type="match status" value="1"/>
</dbReference>
<keyword evidence="3 11" id="KW-0349">Heme</keyword>
<keyword evidence="6 13" id="KW-1133">Transmembrane helix</keyword>
<evidence type="ECO:0000256" key="12">
    <source>
        <dbReference type="RuleBase" id="RU000461"/>
    </source>
</evidence>
<dbReference type="PROSITE" id="PS00086">
    <property type="entry name" value="CYTOCHROME_P450"/>
    <property type="match status" value="1"/>
</dbReference>
<name>A0A9Q0QNF7_9MAGN</name>
<dbReference type="InterPro" id="IPR036396">
    <property type="entry name" value="Cyt_P450_sf"/>
</dbReference>
<dbReference type="InterPro" id="IPR001128">
    <property type="entry name" value="Cyt_P450"/>
</dbReference>
<keyword evidence="4 13" id="KW-0812">Transmembrane</keyword>
<proteinExistence type="inferred from homology"/>
<evidence type="ECO:0000256" key="8">
    <source>
        <dbReference type="ARBA" id="ARBA00023004"/>
    </source>
</evidence>
<accession>A0A9Q0QNF7</accession>
<evidence type="ECO:0000256" key="4">
    <source>
        <dbReference type="ARBA" id="ARBA00022692"/>
    </source>
</evidence>
<evidence type="ECO:0000256" key="6">
    <source>
        <dbReference type="ARBA" id="ARBA00022989"/>
    </source>
</evidence>
<dbReference type="InterPro" id="IPR002401">
    <property type="entry name" value="Cyt_P450_E_grp-I"/>
</dbReference>
<feature type="binding site" description="axial binding residue" evidence="11">
    <location>
        <position position="450"/>
    </location>
    <ligand>
        <name>heme</name>
        <dbReference type="ChEBI" id="CHEBI:30413"/>
    </ligand>
    <ligandPart>
        <name>Fe</name>
        <dbReference type="ChEBI" id="CHEBI:18248"/>
    </ligandPart>
</feature>
<comment type="similarity">
    <text evidence="2 12">Belongs to the cytochrome P450 family.</text>
</comment>
<dbReference type="PRINTS" id="PR00463">
    <property type="entry name" value="EP450I"/>
</dbReference>
<evidence type="ECO:0000256" key="7">
    <source>
        <dbReference type="ARBA" id="ARBA00023002"/>
    </source>
</evidence>
<dbReference type="GO" id="GO:0016020">
    <property type="term" value="C:membrane"/>
    <property type="evidence" value="ECO:0007669"/>
    <property type="project" value="UniProtKB-SubCell"/>
</dbReference>
<evidence type="ECO:0000256" key="13">
    <source>
        <dbReference type="SAM" id="Phobius"/>
    </source>
</evidence>
<dbReference type="PANTHER" id="PTHR24282:SF211">
    <property type="entry name" value="CYTOCHROME P450-RELATED"/>
    <property type="match status" value="1"/>
</dbReference>
<evidence type="ECO:0000256" key="11">
    <source>
        <dbReference type="PIRSR" id="PIRSR602401-1"/>
    </source>
</evidence>
<evidence type="ECO:0000313" key="14">
    <source>
        <dbReference type="EMBL" id="KAJ4965819.1"/>
    </source>
</evidence>
<dbReference type="PANTHER" id="PTHR24282">
    <property type="entry name" value="CYTOCHROME P450 FAMILY MEMBER"/>
    <property type="match status" value="1"/>
</dbReference>
<comment type="cofactor">
    <cofactor evidence="11">
        <name>heme</name>
        <dbReference type="ChEBI" id="CHEBI:30413"/>
    </cofactor>
</comment>